<dbReference type="FunFam" id="3.40.50.11660:FF:000002">
    <property type="entry name" value="Alpha-(1,3)-fucosyltransferase"/>
    <property type="match status" value="1"/>
</dbReference>
<protein>
    <recommendedName>
        <fullName evidence="12">Fucosyltransferase</fullName>
        <ecNumber evidence="12">2.4.1.-</ecNumber>
    </recommendedName>
</protein>
<evidence type="ECO:0000256" key="5">
    <source>
        <dbReference type="ARBA" id="ARBA00022679"/>
    </source>
</evidence>
<dbReference type="UniPathway" id="UPA00378"/>
<sequence>MLLSFTLIKIKNIILFILLLILKFGLSEQKSKDNATDLPIILGWNNFFGSGNVIETIAPYSQTSECHYQCSYSDNITNYLNAAAIVFHANSLSNGFPSKRTSNQIYALFNLESPYNFNSDAYPSKDFFNLTISYLAKDKNNLHAPYGALHKIDKKLKTEDIWTEKEILEKVRKKTKLAIAIISNCNAISARDLYIQELSKYINLTLYGNCYNKSCDKNCYENELDSHFFYLAFENSVCRHYVTEKFWYPFRKLAVPVVLSRAALQGLNIPSDSFIGADDFANAQDLAKYLIEMSRNEKEYLRFFNWTRYYRKESVIEPSERAICKLCELAHSKIKPGALTIPDIHNYWVKGGQCIKRFAWWKLIANRSKIKEAELNNKNLQISLLLEEDLNQFENFYLSPLNIFCILTQIFCLICFARHMFRYRS</sequence>
<dbReference type="GO" id="GO:0032580">
    <property type="term" value="C:Golgi cisterna membrane"/>
    <property type="evidence" value="ECO:0007669"/>
    <property type="project" value="UniProtKB-SubCell"/>
</dbReference>
<evidence type="ECO:0000256" key="8">
    <source>
        <dbReference type="ARBA" id="ARBA00022989"/>
    </source>
</evidence>
<dbReference type="OrthoDB" id="427096at2759"/>
<evidence type="ECO:0000256" key="2">
    <source>
        <dbReference type="ARBA" id="ARBA00004922"/>
    </source>
</evidence>
<evidence type="ECO:0000256" key="3">
    <source>
        <dbReference type="ARBA" id="ARBA00008919"/>
    </source>
</evidence>
<dbReference type="EC" id="2.4.1.-" evidence="12"/>
<evidence type="ECO:0000256" key="10">
    <source>
        <dbReference type="ARBA" id="ARBA00023136"/>
    </source>
</evidence>
<evidence type="ECO:0000256" key="9">
    <source>
        <dbReference type="ARBA" id="ARBA00023034"/>
    </source>
</evidence>
<evidence type="ECO:0000313" key="16">
    <source>
        <dbReference type="EMBL" id="CAD2195908.1"/>
    </source>
</evidence>
<gene>
    <name evidence="16" type="ORF">MENT_LOCUS49025</name>
</gene>
<keyword evidence="9 12" id="KW-0333">Golgi apparatus</keyword>
<feature type="chain" id="PRO_5027707486" description="Fucosyltransferase" evidence="13">
    <location>
        <begin position="28"/>
        <end position="425"/>
    </location>
</feature>
<evidence type="ECO:0000259" key="15">
    <source>
        <dbReference type="Pfam" id="PF17039"/>
    </source>
</evidence>
<dbReference type="EMBL" id="CAJEWN010001257">
    <property type="protein sequence ID" value="CAD2195908.1"/>
    <property type="molecule type" value="Genomic_DNA"/>
</dbReference>
<dbReference type="Pfam" id="PF17039">
    <property type="entry name" value="Glyco_tran_10_N"/>
    <property type="match status" value="1"/>
</dbReference>
<comment type="subcellular location">
    <subcellularLocation>
        <location evidence="1 12">Golgi apparatus</location>
        <location evidence="1 12">Golgi stack membrane</location>
        <topology evidence="1 12">Single-pass type II membrane protein</topology>
    </subcellularLocation>
</comment>
<keyword evidence="13" id="KW-0732">Signal</keyword>
<dbReference type="GO" id="GO:0008417">
    <property type="term" value="F:fucosyltransferase activity"/>
    <property type="evidence" value="ECO:0007669"/>
    <property type="project" value="InterPro"/>
</dbReference>
<reference evidence="16 17" key="1">
    <citation type="submission" date="2020-08" db="EMBL/GenBank/DDBJ databases">
        <authorList>
            <person name="Koutsovoulos G."/>
            <person name="Danchin GJ E."/>
        </authorList>
    </citation>
    <scope>NUCLEOTIDE SEQUENCE [LARGE SCALE GENOMIC DNA]</scope>
</reference>
<dbReference type="Proteomes" id="UP000580250">
    <property type="component" value="Unassembled WGS sequence"/>
</dbReference>
<evidence type="ECO:0000256" key="11">
    <source>
        <dbReference type="ARBA" id="ARBA00023180"/>
    </source>
</evidence>
<feature type="transmembrane region" description="Helical" evidence="12">
    <location>
        <begin position="396"/>
        <end position="417"/>
    </location>
</feature>
<accession>A0A6V7X9G8</accession>
<dbReference type="PANTHER" id="PTHR48438">
    <property type="entry name" value="ALPHA-(1,3)-FUCOSYLTRANSFERASE C-RELATED"/>
    <property type="match status" value="1"/>
</dbReference>
<dbReference type="InterPro" id="IPR001503">
    <property type="entry name" value="Glyco_trans_10"/>
</dbReference>
<evidence type="ECO:0000256" key="12">
    <source>
        <dbReference type="RuleBase" id="RU003832"/>
    </source>
</evidence>
<feature type="signal peptide" evidence="13">
    <location>
        <begin position="1"/>
        <end position="27"/>
    </location>
</feature>
<feature type="domain" description="Fucosyltransferase N-terminal" evidence="15">
    <location>
        <begin position="39"/>
        <end position="135"/>
    </location>
</feature>
<organism evidence="16 17">
    <name type="scientific">Meloidogyne enterolobii</name>
    <name type="common">Root-knot nematode worm</name>
    <name type="synonym">Meloidogyne mayaguensis</name>
    <dbReference type="NCBI Taxonomy" id="390850"/>
    <lineage>
        <taxon>Eukaryota</taxon>
        <taxon>Metazoa</taxon>
        <taxon>Ecdysozoa</taxon>
        <taxon>Nematoda</taxon>
        <taxon>Chromadorea</taxon>
        <taxon>Rhabditida</taxon>
        <taxon>Tylenchina</taxon>
        <taxon>Tylenchomorpha</taxon>
        <taxon>Tylenchoidea</taxon>
        <taxon>Meloidogynidae</taxon>
        <taxon>Meloidogyninae</taxon>
        <taxon>Meloidogyne</taxon>
    </lineage>
</organism>
<keyword evidence="6 12" id="KW-0812">Transmembrane</keyword>
<proteinExistence type="inferred from homology"/>
<dbReference type="InterPro" id="IPR055270">
    <property type="entry name" value="Glyco_tran_10_C"/>
</dbReference>
<comment type="similarity">
    <text evidence="3 12">Belongs to the glycosyltransferase 10 family.</text>
</comment>
<keyword evidence="8 12" id="KW-1133">Transmembrane helix</keyword>
<evidence type="ECO:0000256" key="4">
    <source>
        <dbReference type="ARBA" id="ARBA00022676"/>
    </source>
</evidence>
<comment type="caution">
    <text evidence="16">The sequence shown here is derived from an EMBL/GenBank/DDBJ whole genome shotgun (WGS) entry which is preliminary data.</text>
</comment>
<dbReference type="InterPro" id="IPR031481">
    <property type="entry name" value="Glyco_tran_10_N"/>
</dbReference>
<dbReference type="InterPro" id="IPR038577">
    <property type="entry name" value="GT10-like_C_sf"/>
</dbReference>
<comment type="pathway">
    <text evidence="2">Protein modification; protein glycosylation.</text>
</comment>
<evidence type="ECO:0000256" key="7">
    <source>
        <dbReference type="ARBA" id="ARBA00022968"/>
    </source>
</evidence>
<evidence type="ECO:0000256" key="13">
    <source>
        <dbReference type="SAM" id="SignalP"/>
    </source>
</evidence>
<keyword evidence="4 12" id="KW-0328">Glycosyltransferase</keyword>
<keyword evidence="10 12" id="KW-0472">Membrane</keyword>
<feature type="domain" description="Fucosyltransferase C-terminal" evidence="14">
    <location>
        <begin position="172"/>
        <end position="335"/>
    </location>
</feature>
<dbReference type="AlphaFoldDB" id="A0A6V7X9G8"/>
<evidence type="ECO:0000256" key="6">
    <source>
        <dbReference type="ARBA" id="ARBA00022692"/>
    </source>
</evidence>
<keyword evidence="5 12" id="KW-0808">Transferase</keyword>
<evidence type="ECO:0000256" key="1">
    <source>
        <dbReference type="ARBA" id="ARBA00004447"/>
    </source>
</evidence>
<evidence type="ECO:0000259" key="14">
    <source>
        <dbReference type="Pfam" id="PF00852"/>
    </source>
</evidence>
<dbReference type="Gene3D" id="3.40.50.11660">
    <property type="entry name" value="Glycosyl transferase family 10, C-terminal domain"/>
    <property type="match status" value="1"/>
</dbReference>
<dbReference type="SUPFAM" id="SSF53756">
    <property type="entry name" value="UDP-Glycosyltransferase/glycogen phosphorylase"/>
    <property type="match status" value="1"/>
</dbReference>
<evidence type="ECO:0000313" key="17">
    <source>
        <dbReference type="Proteomes" id="UP000580250"/>
    </source>
</evidence>
<name>A0A6V7X9G8_MELEN</name>
<keyword evidence="7" id="KW-0735">Signal-anchor</keyword>
<keyword evidence="11" id="KW-0325">Glycoprotein</keyword>
<dbReference type="PANTHER" id="PTHR48438:SF1">
    <property type="entry name" value="ALPHA-(1,3)-FUCOSYLTRANSFERASE C-RELATED"/>
    <property type="match status" value="1"/>
</dbReference>
<dbReference type="Pfam" id="PF00852">
    <property type="entry name" value="Glyco_transf_10"/>
    <property type="match status" value="1"/>
</dbReference>